<evidence type="ECO:0000313" key="1">
    <source>
        <dbReference type="EMBL" id="CEM12170.1"/>
    </source>
</evidence>
<accession>A0A0G4FG79</accession>
<dbReference type="InterPro" id="IPR032675">
    <property type="entry name" value="LRR_dom_sf"/>
</dbReference>
<organism evidence="1">
    <name type="scientific">Chromera velia CCMP2878</name>
    <dbReference type="NCBI Taxonomy" id="1169474"/>
    <lineage>
        <taxon>Eukaryota</taxon>
        <taxon>Sar</taxon>
        <taxon>Alveolata</taxon>
        <taxon>Colpodellida</taxon>
        <taxon>Chromeraceae</taxon>
        <taxon>Chromera</taxon>
    </lineage>
</organism>
<name>A0A0G4FG79_9ALVE</name>
<protein>
    <submittedName>
        <fullName evidence="1">Uncharacterized protein</fullName>
    </submittedName>
</protein>
<dbReference type="GO" id="GO:0019005">
    <property type="term" value="C:SCF ubiquitin ligase complex"/>
    <property type="evidence" value="ECO:0007669"/>
    <property type="project" value="TreeGrafter"/>
</dbReference>
<dbReference type="GO" id="GO:0031146">
    <property type="term" value="P:SCF-dependent proteasomal ubiquitin-dependent protein catabolic process"/>
    <property type="evidence" value="ECO:0007669"/>
    <property type="project" value="TreeGrafter"/>
</dbReference>
<dbReference type="Gene3D" id="3.80.10.10">
    <property type="entry name" value="Ribonuclease Inhibitor"/>
    <property type="match status" value="3"/>
</dbReference>
<reference evidence="1" key="1">
    <citation type="submission" date="2014-11" db="EMBL/GenBank/DDBJ databases">
        <authorList>
            <person name="Otto D Thomas"/>
            <person name="Naeem Raeece"/>
        </authorList>
    </citation>
    <scope>NUCLEOTIDE SEQUENCE</scope>
</reference>
<dbReference type="AlphaFoldDB" id="A0A0G4FG79"/>
<dbReference type="VEuPathDB" id="CryptoDB:Cvel_16787"/>
<dbReference type="PANTHER" id="PTHR13318">
    <property type="entry name" value="PARTNER OF PAIRED, ISOFORM B-RELATED"/>
    <property type="match status" value="1"/>
</dbReference>
<proteinExistence type="predicted"/>
<dbReference type="PhylomeDB" id="A0A0G4FG79"/>
<sequence>MPSASDLQQSWPIVKIVLEHLVPDADAGLSAALRCKNYSFAWLLLYSLKREKLEACGTLRHVEFSAFLDRKKMSILVAFLPPSIRSLRFFQNSLNEEIAKSLHGLQRTGGLSALKTVDFPPSEQNSAAARTLFACLPCSLESLKVPKGANITVDAWRVLEEKMEEGEMENLTDLSIHPDALEDTQAGGIALSLPSSLRSLDVSKPSFFGSAEAVQKKYVYLGQRLESAHLSGLEHLNLSFCNLTEVEAKSVFPYFPPSLASLDLSGSERLGGSAWEELRKRMADSTETGLNSLNVLHLSGCSLQKVEITFPQNPLTDSSVPASVASAITGDESTLKDVIDSLPPSLEVLDLSPPRQTTGRTFPPQSLKRLTDQFLDGTLPLQELVLMGNFFFNDYSLSYENAVSLLPSLPSSLKKLSVSFSVSSLGYSDIGEWSDPTRLTESFGVRPLGGSLEKLSLRSVVGTCASVLFPRLSATLQSLSFTVPMSAQGVPGGSLDPEGWTALAERFRRGDMTRFSEMEADVWSIDPESASILFSALPTSLKKLRIDCDPFMSVQYWSAFAERFKTRGFDRFRELVIKGVSRRFEVGMADLMQELPGSLEKLHLLDTSLQTKSWQNLVKKLEGGGLGRLRSLWLDCPFFGVGSTNNRPSTEEIAKAIFSLLPASLESLHLSQTQVSLSGWEALGLKMQSGGLVGLKELQVSEDGPFAEEELNVFVPFLPRSLETLSLSNTGKPLPRSALTPLIDQIKNGEFPDLRKLSLQLCKENSEGSGPFSRSLFFGLKDFEF</sequence>
<dbReference type="EMBL" id="CDMZ01000342">
    <property type="protein sequence ID" value="CEM12170.1"/>
    <property type="molecule type" value="Genomic_DNA"/>
</dbReference>
<dbReference type="SUPFAM" id="SSF52047">
    <property type="entry name" value="RNI-like"/>
    <property type="match status" value="1"/>
</dbReference>
<gene>
    <name evidence="1" type="ORF">Cvel_16787</name>
</gene>